<keyword evidence="1" id="KW-0812">Transmembrane</keyword>
<dbReference type="OrthoDB" id="3037019at2759"/>
<dbReference type="InParanoid" id="A0A286ULM1"/>
<proteinExistence type="predicted"/>
<dbReference type="AlphaFoldDB" id="A0A286ULM1"/>
<accession>A0A286ULM1</accession>
<keyword evidence="1" id="KW-0472">Membrane</keyword>
<comment type="caution">
    <text evidence="2">The sequence shown here is derived from an EMBL/GenBank/DDBJ whole genome shotgun (WGS) entry which is preliminary data.</text>
</comment>
<evidence type="ECO:0000313" key="2">
    <source>
        <dbReference type="EMBL" id="PAV20478.1"/>
    </source>
</evidence>
<keyword evidence="1" id="KW-1133">Transmembrane helix</keyword>
<feature type="transmembrane region" description="Helical" evidence="1">
    <location>
        <begin position="25"/>
        <end position="49"/>
    </location>
</feature>
<reference evidence="2 3" key="1">
    <citation type="journal article" date="2017" name="Mol. Ecol.">
        <title>Comparative and population genomic landscape of Phellinus noxius: A hypervariable fungus causing root rot in trees.</title>
        <authorList>
            <person name="Chung C.L."/>
            <person name="Lee T.J."/>
            <person name="Akiba M."/>
            <person name="Lee H.H."/>
            <person name="Kuo T.H."/>
            <person name="Liu D."/>
            <person name="Ke H.M."/>
            <person name="Yokoi T."/>
            <person name="Roa M.B."/>
            <person name="Lu M.J."/>
            <person name="Chang Y.Y."/>
            <person name="Ann P.J."/>
            <person name="Tsai J.N."/>
            <person name="Chen C.Y."/>
            <person name="Tzean S.S."/>
            <person name="Ota Y."/>
            <person name="Hattori T."/>
            <person name="Sahashi N."/>
            <person name="Liou R.F."/>
            <person name="Kikuchi T."/>
            <person name="Tsai I.J."/>
        </authorList>
    </citation>
    <scope>NUCLEOTIDE SEQUENCE [LARGE SCALE GENOMIC DNA]</scope>
    <source>
        <strain evidence="2 3">FFPRI411160</strain>
    </source>
</reference>
<organism evidence="2 3">
    <name type="scientific">Pyrrhoderma noxium</name>
    <dbReference type="NCBI Taxonomy" id="2282107"/>
    <lineage>
        <taxon>Eukaryota</taxon>
        <taxon>Fungi</taxon>
        <taxon>Dikarya</taxon>
        <taxon>Basidiomycota</taxon>
        <taxon>Agaricomycotina</taxon>
        <taxon>Agaricomycetes</taxon>
        <taxon>Hymenochaetales</taxon>
        <taxon>Hymenochaetaceae</taxon>
        <taxon>Pyrrhoderma</taxon>
    </lineage>
</organism>
<name>A0A286ULM1_9AGAM</name>
<evidence type="ECO:0008006" key="4">
    <source>
        <dbReference type="Google" id="ProtNLM"/>
    </source>
</evidence>
<dbReference type="Proteomes" id="UP000217199">
    <property type="component" value="Unassembled WGS sequence"/>
</dbReference>
<feature type="transmembrane region" description="Helical" evidence="1">
    <location>
        <begin position="156"/>
        <end position="175"/>
    </location>
</feature>
<evidence type="ECO:0000313" key="3">
    <source>
        <dbReference type="Proteomes" id="UP000217199"/>
    </source>
</evidence>
<protein>
    <recommendedName>
        <fullName evidence="4">G-protein coupled receptors family 1 profile domain-containing protein</fullName>
    </recommendedName>
</protein>
<sequence length="228" mass="25322">MMQLTLEFGTDTIMLRVLALWENNWLLTIILRSLMACEAISKLVIIIMMTLIQDPIMYPITPSITVCAIDTSLYPKISTLGLFSWLIPNILGFIFLLLALYKGLLYFKEDGFKGHGLVKAVIKDQLFYYVFVINIYIYEHLDFLPASTRKSGLTAIINNIGNSAILSILGSHLFLNLKEEAELGTNVGIGTVNKYDHTLSTPQFAGVALETSHSEIVGSSDLGNTILN</sequence>
<keyword evidence="3" id="KW-1185">Reference proteome</keyword>
<feature type="transmembrane region" description="Helical" evidence="1">
    <location>
        <begin position="86"/>
        <end position="105"/>
    </location>
</feature>
<dbReference type="EMBL" id="NBII01000003">
    <property type="protein sequence ID" value="PAV20478.1"/>
    <property type="molecule type" value="Genomic_DNA"/>
</dbReference>
<gene>
    <name evidence="2" type="ORF">PNOK_0310500</name>
</gene>
<evidence type="ECO:0000256" key="1">
    <source>
        <dbReference type="SAM" id="Phobius"/>
    </source>
</evidence>
<feature type="transmembrane region" description="Helical" evidence="1">
    <location>
        <begin position="126"/>
        <end position="144"/>
    </location>
</feature>